<gene>
    <name evidence="6" type="ORF">CF165_48110</name>
</gene>
<dbReference type="InterPro" id="IPR036390">
    <property type="entry name" value="WH_DNA-bd_sf"/>
</dbReference>
<keyword evidence="2" id="KW-0805">Transcription regulation</keyword>
<evidence type="ECO:0000256" key="4">
    <source>
        <dbReference type="ARBA" id="ARBA00023163"/>
    </source>
</evidence>
<dbReference type="InterPro" id="IPR000847">
    <property type="entry name" value="LysR_HTH_N"/>
</dbReference>
<dbReference type="Pfam" id="PF00126">
    <property type="entry name" value="HTH_1"/>
    <property type="match status" value="1"/>
</dbReference>
<proteinExistence type="inferred from homology"/>
<dbReference type="Gene3D" id="1.10.10.10">
    <property type="entry name" value="Winged helix-like DNA-binding domain superfamily/Winged helix DNA-binding domain"/>
    <property type="match status" value="1"/>
</dbReference>
<dbReference type="InterPro" id="IPR005119">
    <property type="entry name" value="LysR_subst-bd"/>
</dbReference>
<dbReference type="Proteomes" id="UP000215199">
    <property type="component" value="Unassembled WGS sequence"/>
</dbReference>
<dbReference type="PANTHER" id="PTHR30346:SF29">
    <property type="entry name" value="LYSR SUBSTRATE-BINDING"/>
    <property type="match status" value="1"/>
</dbReference>
<comment type="similarity">
    <text evidence="1">Belongs to the LysR transcriptional regulatory family.</text>
</comment>
<dbReference type="GO" id="GO:0003677">
    <property type="term" value="F:DNA binding"/>
    <property type="evidence" value="ECO:0007669"/>
    <property type="project" value="UniProtKB-KW"/>
</dbReference>
<evidence type="ECO:0000313" key="7">
    <source>
        <dbReference type="Proteomes" id="UP000215199"/>
    </source>
</evidence>
<accession>A0A229SK51</accession>
<evidence type="ECO:0000313" key="6">
    <source>
        <dbReference type="EMBL" id="OXM59347.1"/>
    </source>
</evidence>
<keyword evidence="4" id="KW-0804">Transcription</keyword>
<name>A0A229SK51_9PSEU</name>
<protein>
    <submittedName>
        <fullName evidence="6">LysR family transcriptional regulator</fullName>
    </submittedName>
</protein>
<reference evidence="7" key="1">
    <citation type="submission" date="2017-07" db="EMBL/GenBank/DDBJ databases">
        <title>Comparative genome mining reveals phylogenetic distribution patterns of secondary metabolites in Amycolatopsis.</title>
        <authorList>
            <person name="Adamek M."/>
            <person name="Alanjary M."/>
            <person name="Sales-Ortells H."/>
            <person name="Goodfellow M."/>
            <person name="Bull A.T."/>
            <person name="Kalinowski J."/>
            <person name="Ziemert N."/>
        </authorList>
    </citation>
    <scope>NUCLEOTIDE SEQUENCE [LARGE SCALE GENOMIC DNA]</scope>
    <source>
        <strain evidence="7">H5</strain>
    </source>
</reference>
<dbReference type="SUPFAM" id="SSF53850">
    <property type="entry name" value="Periplasmic binding protein-like II"/>
    <property type="match status" value="1"/>
</dbReference>
<dbReference type="Pfam" id="PF03466">
    <property type="entry name" value="LysR_substrate"/>
    <property type="match status" value="1"/>
</dbReference>
<dbReference type="SUPFAM" id="SSF46785">
    <property type="entry name" value="Winged helix' DNA-binding domain"/>
    <property type="match status" value="1"/>
</dbReference>
<dbReference type="AlphaFoldDB" id="A0A229SK51"/>
<evidence type="ECO:0000256" key="2">
    <source>
        <dbReference type="ARBA" id="ARBA00023015"/>
    </source>
</evidence>
<dbReference type="OrthoDB" id="3636008at2"/>
<keyword evidence="3" id="KW-0238">DNA-binding</keyword>
<keyword evidence="7" id="KW-1185">Reference proteome</keyword>
<dbReference type="GO" id="GO:0003700">
    <property type="term" value="F:DNA-binding transcription factor activity"/>
    <property type="evidence" value="ECO:0007669"/>
    <property type="project" value="InterPro"/>
</dbReference>
<dbReference type="InterPro" id="IPR036388">
    <property type="entry name" value="WH-like_DNA-bd_sf"/>
</dbReference>
<evidence type="ECO:0000256" key="1">
    <source>
        <dbReference type="ARBA" id="ARBA00009437"/>
    </source>
</evidence>
<dbReference type="GO" id="GO:0032993">
    <property type="term" value="C:protein-DNA complex"/>
    <property type="evidence" value="ECO:0007669"/>
    <property type="project" value="TreeGrafter"/>
</dbReference>
<dbReference type="Gene3D" id="3.40.190.10">
    <property type="entry name" value="Periplasmic binding protein-like II"/>
    <property type="match status" value="2"/>
</dbReference>
<evidence type="ECO:0000256" key="3">
    <source>
        <dbReference type="ARBA" id="ARBA00023125"/>
    </source>
</evidence>
<sequence length="311" mass="33425">MPLDPRRLLLLRAVQHTGSVLAAARALHLTPSGVSQHITKLENEAGLALVDRDHRGGGRTIRLTPAGNALADYADGIAQALTVAERGIARLRDSPAAPLRIGGFSVALSELAVPVAMRMAAGDPTIDPRVYEVSAAEGERMLADGDLDLLLTEHGAEDSSERPLNLVEVAVMRDPLEIIVPRTWPADLDLKMLLARPWITTSFRLATRRHLERLCREHSIELDAHDIGAGSAPTLLALVANGVGATIIPTLALQQNPSPNVRISKAITDPGARELVGVHREDAPAPVTKLVTELRRYATEELQAGYRPAHT</sequence>
<evidence type="ECO:0000259" key="5">
    <source>
        <dbReference type="PROSITE" id="PS50931"/>
    </source>
</evidence>
<dbReference type="EMBL" id="NMUL01000085">
    <property type="protein sequence ID" value="OXM59347.1"/>
    <property type="molecule type" value="Genomic_DNA"/>
</dbReference>
<comment type="caution">
    <text evidence="6">The sequence shown here is derived from an EMBL/GenBank/DDBJ whole genome shotgun (WGS) entry which is preliminary data.</text>
</comment>
<dbReference type="PANTHER" id="PTHR30346">
    <property type="entry name" value="TRANSCRIPTIONAL DUAL REGULATOR HCAR-RELATED"/>
    <property type="match status" value="1"/>
</dbReference>
<organism evidence="6 7">
    <name type="scientific">Amycolatopsis vastitatis</name>
    <dbReference type="NCBI Taxonomy" id="1905142"/>
    <lineage>
        <taxon>Bacteria</taxon>
        <taxon>Bacillati</taxon>
        <taxon>Actinomycetota</taxon>
        <taxon>Actinomycetes</taxon>
        <taxon>Pseudonocardiales</taxon>
        <taxon>Pseudonocardiaceae</taxon>
        <taxon>Amycolatopsis</taxon>
    </lineage>
</organism>
<feature type="domain" description="HTH lysR-type" evidence="5">
    <location>
        <begin position="3"/>
        <end position="60"/>
    </location>
</feature>
<dbReference type="PROSITE" id="PS50931">
    <property type="entry name" value="HTH_LYSR"/>
    <property type="match status" value="1"/>
</dbReference>
<dbReference type="RefSeq" id="WP_093954299.1">
    <property type="nucleotide sequence ID" value="NZ_NMUL01000085.1"/>
</dbReference>